<feature type="signal peptide" evidence="2">
    <location>
        <begin position="1"/>
        <end position="23"/>
    </location>
</feature>
<evidence type="ECO:0000313" key="5">
    <source>
        <dbReference type="Proteomes" id="UP000199754"/>
    </source>
</evidence>
<dbReference type="Pfam" id="PF01464">
    <property type="entry name" value="SLT"/>
    <property type="match status" value="1"/>
</dbReference>
<comment type="similarity">
    <text evidence="1">Belongs to the virb1 family.</text>
</comment>
<name>A0A221K1D4_9RHOB</name>
<keyword evidence="5" id="KW-1185">Reference proteome</keyword>
<dbReference type="AlphaFoldDB" id="A0A221K1D4"/>
<dbReference type="STRING" id="1402135.SAMN05444149_101253"/>
<reference evidence="4 5" key="1">
    <citation type="submission" date="2017-07" db="EMBL/GenBank/DDBJ databases">
        <title>Genome Sequence of Sulfitobacter pseudonitzschiae Strain SMR1 Isolated from a culture of the Diatom Skeletonema marinoi.</title>
        <authorList>
            <person name="Topel M."/>
            <person name="Pinder M.I.M."/>
            <person name="Johansson O.N."/>
            <person name="Kourtchenko O."/>
            <person name="Godhe A."/>
            <person name="Clarke A.K."/>
        </authorList>
    </citation>
    <scope>NUCLEOTIDE SEQUENCE [LARGE SCALE GENOMIC DNA]</scope>
    <source>
        <strain evidence="4 5">SMR1</strain>
    </source>
</reference>
<dbReference type="EMBL" id="CP022415">
    <property type="protein sequence ID" value="ASM72723.1"/>
    <property type="molecule type" value="Genomic_DNA"/>
</dbReference>
<dbReference type="OrthoDB" id="5763339at2"/>
<accession>A0A221K1D4</accession>
<dbReference type="InterPro" id="IPR008258">
    <property type="entry name" value="Transglycosylase_SLT_dom_1"/>
</dbReference>
<evidence type="ECO:0000256" key="2">
    <source>
        <dbReference type="SAM" id="SignalP"/>
    </source>
</evidence>
<feature type="domain" description="Transglycosylase SLT" evidence="3">
    <location>
        <begin position="91"/>
        <end position="158"/>
    </location>
</feature>
<evidence type="ECO:0000259" key="3">
    <source>
        <dbReference type="Pfam" id="PF01464"/>
    </source>
</evidence>
<dbReference type="Proteomes" id="UP000199754">
    <property type="component" value="Chromosome"/>
</dbReference>
<dbReference type="SUPFAM" id="SSF53955">
    <property type="entry name" value="Lysozyme-like"/>
    <property type="match status" value="1"/>
</dbReference>
<gene>
    <name evidence="4" type="ORF">SULPSESMR1_01915</name>
</gene>
<protein>
    <submittedName>
        <fullName evidence="4">Transglycosylase SLT domain protein</fullName>
    </submittedName>
</protein>
<evidence type="ECO:0000256" key="1">
    <source>
        <dbReference type="ARBA" id="ARBA00009387"/>
    </source>
</evidence>
<evidence type="ECO:0000313" key="4">
    <source>
        <dbReference type="EMBL" id="ASM72723.1"/>
    </source>
</evidence>
<keyword evidence="2" id="KW-0732">Signal</keyword>
<dbReference type="InterPro" id="IPR023346">
    <property type="entry name" value="Lysozyme-like_dom_sf"/>
</dbReference>
<proteinExistence type="inferred from homology"/>
<feature type="chain" id="PRO_5012307448" evidence="2">
    <location>
        <begin position="24"/>
        <end position="221"/>
    </location>
</feature>
<organism evidence="4 5">
    <name type="scientific">Pseudosulfitobacter pseudonitzschiae</name>
    <dbReference type="NCBI Taxonomy" id="1402135"/>
    <lineage>
        <taxon>Bacteria</taxon>
        <taxon>Pseudomonadati</taxon>
        <taxon>Pseudomonadota</taxon>
        <taxon>Alphaproteobacteria</taxon>
        <taxon>Rhodobacterales</taxon>
        <taxon>Roseobacteraceae</taxon>
        <taxon>Pseudosulfitobacter</taxon>
    </lineage>
</organism>
<dbReference type="RefSeq" id="WP_089420588.1">
    <property type="nucleotide sequence ID" value="NZ_CP022415.1"/>
</dbReference>
<dbReference type="KEGG" id="spse:SULPSESMR1_01915"/>
<dbReference type="Gene3D" id="1.10.530.10">
    <property type="match status" value="1"/>
</dbReference>
<sequence length="221" mass="24772">MKRVLMTVGVMLWGLSASAPVFADLSQMPRPPARDGDVPRTRWSHQADHMIWNRAALSALKAHGAPLVRTVPRDVEEWCPNYPRASVRERRAFWLGFMSALAKHESTYKPKAVGGGGRWYGLLQILPSTARGYKCNAGTGPDLMNGAANLSCAIRILAVTVPRDGVIFGRDKRWRGVAADWGPLRHPDKRRDIANWTRRQPYCALPNAIRPKMRPARKDQD</sequence>